<proteinExistence type="predicted"/>
<evidence type="ECO:0000256" key="1">
    <source>
        <dbReference type="SAM" id="SignalP"/>
    </source>
</evidence>
<evidence type="ECO:0000313" key="3">
    <source>
        <dbReference type="Proteomes" id="UP000054995"/>
    </source>
</evidence>
<protein>
    <submittedName>
        <fullName evidence="2">Uncharacterized protein</fullName>
    </submittedName>
</protein>
<dbReference type="Proteomes" id="UP000054995">
    <property type="component" value="Unassembled WGS sequence"/>
</dbReference>
<dbReference type="EMBL" id="JYDT01000053">
    <property type="protein sequence ID" value="KRY87600.1"/>
    <property type="molecule type" value="Genomic_DNA"/>
</dbReference>
<reference evidence="2 3" key="1">
    <citation type="submission" date="2015-01" db="EMBL/GenBank/DDBJ databases">
        <title>Evolution of Trichinella species and genotypes.</title>
        <authorList>
            <person name="Korhonen P.K."/>
            <person name="Edoardo P."/>
            <person name="Giuseppe L.R."/>
            <person name="Gasser R.B."/>
        </authorList>
    </citation>
    <scope>NUCLEOTIDE SEQUENCE [LARGE SCALE GENOMIC DNA]</scope>
    <source>
        <strain evidence="2">ISS470</strain>
    </source>
</reference>
<name>A0A0V1FNK7_TRIPS</name>
<keyword evidence="1" id="KW-0732">Signal</keyword>
<comment type="caution">
    <text evidence="2">The sequence shown here is derived from an EMBL/GenBank/DDBJ whole genome shotgun (WGS) entry which is preliminary data.</text>
</comment>
<gene>
    <name evidence="2" type="ORF">T4D_1107</name>
</gene>
<keyword evidence="3" id="KW-1185">Reference proteome</keyword>
<feature type="chain" id="PRO_5006878136" evidence="1">
    <location>
        <begin position="35"/>
        <end position="85"/>
    </location>
</feature>
<evidence type="ECO:0000313" key="2">
    <source>
        <dbReference type="EMBL" id="KRY87600.1"/>
    </source>
</evidence>
<dbReference type="AlphaFoldDB" id="A0A0V1FNK7"/>
<accession>A0A0V1FNK7</accession>
<sequence>MFLLTKSTRRRFSLIGYINFLLLLLISLPRGVCGRPPAAPFIASVYDSDFRRMQKRGFISTLGLRFEYLSLYHYFSFNLSFHSIG</sequence>
<feature type="signal peptide" evidence="1">
    <location>
        <begin position="1"/>
        <end position="34"/>
    </location>
</feature>
<organism evidence="2 3">
    <name type="scientific">Trichinella pseudospiralis</name>
    <name type="common">Parasitic roundworm</name>
    <dbReference type="NCBI Taxonomy" id="6337"/>
    <lineage>
        <taxon>Eukaryota</taxon>
        <taxon>Metazoa</taxon>
        <taxon>Ecdysozoa</taxon>
        <taxon>Nematoda</taxon>
        <taxon>Enoplea</taxon>
        <taxon>Dorylaimia</taxon>
        <taxon>Trichinellida</taxon>
        <taxon>Trichinellidae</taxon>
        <taxon>Trichinella</taxon>
    </lineage>
</organism>